<sequence length="232" mass="25413">MREDFPQWHLQPSAYVCVGAAVAARPVDGCGIFKLHPVRLDDFTSTPLTPAVCRRRSNQHTPHRNHNHLHKLSSSPPSRSSVAISTRSVRIDAFAARPNHAAPGNGKTPNASSSPGDATRPHHLPTDPRVYLRSFEVLSFLGEGQRFDAWQHSICSFQYEWAWKFCAAGAGGDVKLRPACRVAPTRRDLTLELPQTFRSHAIHIGTTMGAKLPSVQGSQRLGVMVLTSSPTA</sequence>
<feature type="compositionally biased region" description="Basic residues" evidence="1">
    <location>
        <begin position="57"/>
        <end position="71"/>
    </location>
</feature>
<dbReference type="Proteomes" id="UP001153269">
    <property type="component" value="Unassembled WGS sequence"/>
</dbReference>
<gene>
    <name evidence="2" type="ORF">PLEPLA_LOCUS21191</name>
</gene>
<dbReference type="AlphaFoldDB" id="A0A9N7UJ61"/>
<organism evidence="2 3">
    <name type="scientific">Pleuronectes platessa</name>
    <name type="common">European plaice</name>
    <dbReference type="NCBI Taxonomy" id="8262"/>
    <lineage>
        <taxon>Eukaryota</taxon>
        <taxon>Metazoa</taxon>
        <taxon>Chordata</taxon>
        <taxon>Craniata</taxon>
        <taxon>Vertebrata</taxon>
        <taxon>Euteleostomi</taxon>
        <taxon>Actinopterygii</taxon>
        <taxon>Neopterygii</taxon>
        <taxon>Teleostei</taxon>
        <taxon>Neoteleostei</taxon>
        <taxon>Acanthomorphata</taxon>
        <taxon>Carangaria</taxon>
        <taxon>Pleuronectiformes</taxon>
        <taxon>Pleuronectoidei</taxon>
        <taxon>Pleuronectidae</taxon>
        <taxon>Pleuronectes</taxon>
    </lineage>
</organism>
<evidence type="ECO:0000313" key="2">
    <source>
        <dbReference type="EMBL" id="CAB1433103.1"/>
    </source>
</evidence>
<dbReference type="EMBL" id="CADEAL010001519">
    <property type="protein sequence ID" value="CAB1433103.1"/>
    <property type="molecule type" value="Genomic_DNA"/>
</dbReference>
<name>A0A9N7UJ61_PLEPL</name>
<feature type="region of interest" description="Disordered" evidence="1">
    <location>
        <begin position="96"/>
        <end position="125"/>
    </location>
</feature>
<feature type="region of interest" description="Disordered" evidence="1">
    <location>
        <begin position="57"/>
        <end position="80"/>
    </location>
</feature>
<protein>
    <submittedName>
        <fullName evidence="2">Uncharacterized protein</fullName>
    </submittedName>
</protein>
<keyword evidence="3" id="KW-1185">Reference proteome</keyword>
<reference evidence="2" key="1">
    <citation type="submission" date="2020-03" db="EMBL/GenBank/DDBJ databases">
        <authorList>
            <person name="Weist P."/>
        </authorList>
    </citation>
    <scope>NUCLEOTIDE SEQUENCE</scope>
</reference>
<evidence type="ECO:0000256" key="1">
    <source>
        <dbReference type="SAM" id="MobiDB-lite"/>
    </source>
</evidence>
<comment type="caution">
    <text evidence="2">The sequence shown here is derived from an EMBL/GenBank/DDBJ whole genome shotgun (WGS) entry which is preliminary data.</text>
</comment>
<feature type="compositionally biased region" description="Polar residues" evidence="1">
    <location>
        <begin position="107"/>
        <end position="116"/>
    </location>
</feature>
<accession>A0A9N7UJ61</accession>
<evidence type="ECO:0000313" key="3">
    <source>
        <dbReference type="Proteomes" id="UP001153269"/>
    </source>
</evidence>
<proteinExistence type="predicted"/>